<organism evidence="6 7">
    <name type="scientific">Mortierella alpina</name>
    <name type="common">Oleaginous fungus</name>
    <name type="synonym">Mortierella renispora</name>
    <dbReference type="NCBI Taxonomy" id="64518"/>
    <lineage>
        <taxon>Eukaryota</taxon>
        <taxon>Fungi</taxon>
        <taxon>Fungi incertae sedis</taxon>
        <taxon>Mucoromycota</taxon>
        <taxon>Mortierellomycotina</taxon>
        <taxon>Mortierellomycetes</taxon>
        <taxon>Mortierellales</taxon>
        <taxon>Mortierellaceae</taxon>
        <taxon>Mortierella</taxon>
    </lineage>
</organism>
<dbReference type="OrthoDB" id="5596707at2759"/>
<feature type="non-terminal residue" evidence="6">
    <location>
        <position position="586"/>
    </location>
</feature>
<evidence type="ECO:0008006" key="8">
    <source>
        <dbReference type="Google" id="ProtNLM"/>
    </source>
</evidence>
<evidence type="ECO:0000256" key="4">
    <source>
        <dbReference type="ARBA" id="ARBA00022801"/>
    </source>
</evidence>
<dbReference type="InterPro" id="IPR021109">
    <property type="entry name" value="Peptidase_aspartic_dom_sf"/>
</dbReference>
<evidence type="ECO:0000313" key="7">
    <source>
        <dbReference type="Proteomes" id="UP000738359"/>
    </source>
</evidence>
<dbReference type="EMBL" id="JAAAHY010002401">
    <property type="protein sequence ID" value="KAF9944550.1"/>
    <property type="molecule type" value="Genomic_DNA"/>
</dbReference>
<accession>A0A9P6ITT9</accession>
<comment type="similarity">
    <text evidence="1">Belongs to the DDI1 family.</text>
</comment>
<sequence length="586" mass="63736">MAAIRGKTKVPAPAPYKKPPVNDATDEDPEVISSIGPMIDQIIQQGRAMNSMEIEPHLPAPSPASPITTQKEHVGDKVERMSHVQIPPRPLPLSMARKSTDMGPLLRSLDREKKVAKQIKDLDEKQARANKASKTPKRTAKPRTTEPPVKPKVTSKSAKVSKAADPVPGLQQRLKLAVKKSKTDADELQRLSKLLPRPIRLTLKDQPFNILEFTRNVEVSGLSLSQLLALSPALRRILGDSLKTLTSKEQLVLMAKNPSLGVECRAPEIFALLARTDLAKSTTHHFLATVNGHPTKPYLDGGACVNVCSPEFLKRANVTNVSNISKVTIRGMSGTQPALGEASQIPLEIAGQTVVIGCIVMNNVPFELLLGRGFLEMTKCVTNWESGGYELHLGGKTIHIDGGAGTAPVVVKEEEPDFQINPKVKRGYRDLVSEEDDASIEDSATEESDYSTSRSSASGSEDDDTDSDSDPDQEGYPEALIVALAKLTGSCSPYHSEKELLEDDAAGNIRNVFILTAIPRTEENETLNALHADQILVEELSSPVYKNDEYGFHLECPTSRSVLTDTPCRLVPGLEDRSVQVGDLPE</sequence>
<feature type="region of interest" description="Disordered" evidence="5">
    <location>
        <begin position="54"/>
        <end position="166"/>
    </location>
</feature>
<dbReference type="GO" id="GO:0006508">
    <property type="term" value="P:proteolysis"/>
    <property type="evidence" value="ECO:0007669"/>
    <property type="project" value="UniProtKB-KW"/>
</dbReference>
<name>A0A9P6ITT9_MORAP</name>
<keyword evidence="4" id="KW-0378">Hydrolase</keyword>
<gene>
    <name evidence="6" type="ORF">BGZ70_004548</name>
</gene>
<reference evidence="6" key="1">
    <citation type="journal article" date="2020" name="Fungal Divers.">
        <title>Resolving the Mortierellaceae phylogeny through synthesis of multi-gene phylogenetics and phylogenomics.</title>
        <authorList>
            <person name="Vandepol N."/>
            <person name="Liber J."/>
            <person name="Desiro A."/>
            <person name="Na H."/>
            <person name="Kennedy M."/>
            <person name="Barry K."/>
            <person name="Grigoriev I.V."/>
            <person name="Miller A.N."/>
            <person name="O'Donnell K."/>
            <person name="Stajich J.E."/>
            <person name="Bonito G."/>
        </authorList>
    </citation>
    <scope>NUCLEOTIDE SEQUENCE</scope>
    <source>
        <strain evidence="6">CK1249</strain>
    </source>
</reference>
<keyword evidence="2" id="KW-0645">Protease</keyword>
<dbReference type="SUPFAM" id="SSF50630">
    <property type="entry name" value="Acid proteases"/>
    <property type="match status" value="1"/>
</dbReference>
<protein>
    <recommendedName>
        <fullName evidence="8">Aspartic peptidase DDI1-type domain-containing protein</fullName>
    </recommendedName>
</protein>
<feature type="region of interest" description="Disordered" evidence="5">
    <location>
        <begin position="1"/>
        <end position="31"/>
    </location>
</feature>
<keyword evidence="7" id="KW-1185">Reference proteome</keyword>
<dbReference type="GO" id="GO:0004190">
    <property type="term" value="F:aspartic-type endopeptidase activity"/>
    <property type="evidence" value="ECO:0007669"/>
    <property type="project" value="UniProtKB-KW"/>
</dbReference>
<evidence type="ECO:0000256" key="5">
    <source>
        <dbReference type="SAM" id="MobiDB-lite"/>
    </source>
</evidence>
<evidence type="ECO:0000256" key="3">
    <source>
        <dbReference type="ARBA" id="ARBA00022750"/>
    </source>
</evidence>
<dbReference type="Gene3D" id="2.40.70.10">
    <property type="entry name" value="Acid Proteases"/>
    <property type="match status" value="1"/>
</dbReference>
<feature type="compositionally biased region" description="Acidic residues" evidence="5">
    <location>
        <begin position="460"/>
        <end position="474"/>
    </location>
</feature>
<dbReference type="AlphaFoldDB" id="A0A9P6ITT9"/>
<feature type="compositionally biased region" description="Acidic residues" evidence="5">
    <location>
        <begin position="433"/>
        <end position="449"/>
    </location>
</feature>
<feature type="compositionally biased region" description="Basic and acidic residues" evidence="5">
    <location>
        <begin position="108"/>
        <end position="127"/>
    </location>
</feature>
<dbReference type="Proteomes" id="UP000738359">
    <property type="component" value="Unassembled WGS sequence"/>
</dbReference>
<evidence type="ECO:0000313" key="6">
    <source>
        <dbReference type="EMBL" id="KAF9944550.1"/>
    </source>
</evidence>
<feature type="compositionally biased region" description="Low complexity" evidence="5">
    <location>
        <begin position="151"/>
        <end position="164"/>
    </location>
</feature>
<evidence type="ECO:0000256" key="1">
    <source>
        <dbReference type="ARBA" id="ARBA00009136"/>
    </source>
</evidence>
<comment type="caution">
    <text evidence="6">The sequence shown here is derived from an EMBL/GenBank/DDBJ whole genome shotgun (WGS) entry which is preliminary data.</text>
</comment>
<dbReference type="CDD" id="cd00303">
    <property type="entry name" value="retropepsin_like"/>
    <property type="match status" value="1"/>
</dbReference>
<feature type="region of interest" description="Disordered" evidence="5">
    <location>
        <begin position="432"/>
        <end position="474"/>
    </location>
</feature>
<evidence type="ECO:0000256" key="2">
    <source>
        <dbReference type="ARBA" id="ARBA00022670"/>
    </source>
</evidence>
<dbReference type="PANTHER" id="PTHR12917">
    <property type="entry name" value="ASPARTYL PROTEASE DDI-RELATED"/>
    <property type="match status" value="1"/>
</dbReference>
<keyword evidence="3" id="KW-0064">Aspartyl protease</keyword>
<feature type="compositionally biased region" description="Basic and acidic residues" evidence="5">
    <location>
        <begin position="70"/>
        <end position="82"/>
    </location>
</feature>
<proteinExistence type="inferred from homology"/>
<dbReference type="PANTHER" id="PTHR12917:SF1">
    <property type="entry name" value="AT13091P"/>
    <property type="match status" value="1"/>
</dbReference>